<evidence type="ECO:0000313" key="2">
    <source>
        <dbReference type="Proteomes" id="UP000183567"/>
    </source>
</evidence>
<dbReference type="OrthoDB" id="3216420at2759"/>
<dbReference type="CDD" id="cd23787">
    <property type="entry name" value="RWD_CSM1"/>
    <property type="match status" value="1"/>
</dbReference>
<accession>A0A1J8QJI3</accession>
<keyword evidence="2" id="KW-1185">Reference proteome</keyword>
<name>A0A1J8QJI3_9AGAM</name>
<dbReference type="STRING" id="180088.A0A1J8QJI3"/>
<dbReference type="AlphaFoldDB" id="A0A1J8QJI3"/>
<reference evidence="1 2" key="1">
    <citation type="submission" date="2016-03" db="EMBL/GenBank/DDBJ databases">
        <title>Comparative genomics of the ectomycorrhizal sister species Rhizopogon vinicolor and Rhizopogon vesiculosus (Basidiomycota: Boletales) reveals a divergence of the mating type B locus.</title>
        <authorList>
            <person name="Mujic A.B."/>
            <person name="Kuo A."/>
            <person name="Tritt A."/>
            <person name="Lipzen A."/>
            <person name="Chen C."/>
            <person name="Johnson J."/>
            <person name="Sharma A."/>
            <person name="Barry K."/>
            <person name="Grigoriev I.V."/>
            <person name="Spatafora J.W."/>
        </authorList>
    </citation>
    <scope>NUCLEOTIDE SEQUENCE [LARGE SCALE GENOMIC DNA]</scope>
    <source>
        <strain evidence="1 2">AM-OR11-056</strain>
    </source>
</reference>
<organism evidence="1 2">
    <name type="scientific">Rhizopogon vesiculosus</name>
    <dbReference type="NCBI Taxonomy" id="180088"/>
    <lineage>
        <taxon>Eukaryota</taxon>
        <taxon>Fungi</taxon>
        <taxon>Dikarya</taxon>
        <taxon>Basidiomycota</taxon>
        <taxon>Agaricomycotina</taxon>
        <taxon>Agaricomycetes</taxon>
        <taxon>Agaricomycetidae</taxon>
        <taxon>Boletales</taxon>
        <taxon>Suillineae</taxon>
        <taxon>Rhizopogonaceae</taxon>
        <taxon>Rhizopogon</taxon>
    </lineage>
</organism>
<evidence type="ECO:0000313" key="1">
    <source>
        <dbReference type="EMBL" id="OJA13576.1"/>
    </source>
</evidence>
<sequence>MTLRLYIKIIQKRSLQPKNSSYRLSKLNPPHNRPSFGHLNPIQVDTTAQFNDFNHPSRAIADAEQHTLHDELARLKDEVKAKAALVKELKDVRVELDIEIARSKELLSRQPPSHSHHSWADFDTKHAAAVRFYEDFSNLLVLSIKFEQRGNMEDDILYTCMYTHVAMMTDDETEAWEVERTITFSLRVCTDLSEEPELARRVKYTPLELDKLSDEFKERLGFLANGFSFPHNQATLFWVA</sequence>
<dbReference type="Proteomes" id="UP000183567">
    <property type="component" value="Unassembled WGS sequence"/>
</dbReference>
<gene>
    <name evidence="1" type="ORF">AZE42_09725</name>
</gene>
<protein>
    <submittedName>
        <fullName evidence="1">Uncharacterized protein</fullName>
    </submittedName>
</protein>
<comment type="caution">
    <text evidence="1">The sequence shown here is derived from an EMBL/GenBank/DDBJ whole genome shotgun (WGS) entry which is preliminary data.</text>
</comment>
<proteinExistence type="predicted"/>
<dbReference type="EMBL" id="LVVM01004095">
    <property type="protein sequence ID" value="OJA13576.1"/>
    <property type="molecule type" value="Genomic_DNA"/>
</dbReference>